<evidence type="ECO:0000313" key="4">
    <source>
        <dbReference type="Proteomes" id="UP000295777"/>
    </source>
</evidence>
<dbReference type="EMBL" id="SMFV01000005">
    <property type="protein sequence ID" value="TCK03440.1"/>
    <property type="molecule type" value="Genomic_DNA"/>
</dbReference>
<accession>A0A4R1G9Z9</accession>
<feature type="domain" description="PatA-like N-terminal" evidence="1">
    <location>
        <begin position="12"/>
        <end position="120"/>
    </location>
</feature>
<dbReference type="OrthoDB" id="14034at2"/>
<dbReference type="PANTHER" id="PTHR36304:SF4">
    <property type="entry name" value="DUF4388 DOMAIN-CONTAINING PROTEIN"/>
    <property type="match status" value="1"/>
</dbReference>
<feature type="domain" description="DUF8082" evidence="2">
    <location>
        <begin position="220"/>
        <end position="272"/>
    </location>
</feature>
<gene>
    <name evidence="3" type="ORF">CLV27_1518</name>
</gene>
<dbReference type="Pfam" id="PF14332">
    <property type="entry name" value="DUF4388"/>
    <property type="match status" value="1"/>
</dbReference>
<dbReference type="PANTHER" id="PTHR36304">
    <property type="entry name" value="DOMAIN GTPASE-ACTIVATING PROTEIN, PUTATIVE-RELATED-RELATED"/>
    <property type="match status" value="1"/>
</dbReference>
<evidence type="ECO:0000259" key="2">
    <source>
        <dbReference type="Pfam" id="PF26309"/>
    </source>
</evidence>
<reference evidence="3 4" key="1">
    <citation type="submission" date="2019-03" db="EMBL/GenBank/DDBJ databases">
        <title>Genomic Encyclopedia of Archaeal and Bacterial Type Strains, Phase II (KMG-II): from individual species to whole genera.</title>
        <authorList>
            <person name="Goeker M."/>
        </authorList>
    </citation>
    <scope>NUCLEOTIDE SEQUENCE [LARGE SCALE GENOMIC DNA]</scope>
    <source>
        <strain evidence="3 4">DSM 24425</strain>
    </source>
</reference>
<keyword evidence="4" id="KW-1185">Reference proteome</keyword>
<name>A0A4R1G9Z9_9BACT</name>
<dbReference type="InterPro" id="IPR058395">
    <property type="entry name" value="DUF8082"/>
</dbReference>
<evidence type="ECO:0000259" key="1">
    <source>
        <dbReference type="Pfam" id="PF14332"/>
    </source>
</evidence>
<proteinExistence type="predicted"/>
<evidence type="ECO:0000313" key="3">
    <source>
        <dbReference type="EMBL" id="TCK03440.1"/>
    </source>
</evidence>
<dbReference type="AlphaFoldDB" id="A0A4R1G9Z9"/>
<sequence length="299" mass="33548">MELRGEFKSITEVLDLLQIISLGKKSGEVNLRSSEGSLTIYFQDGRIISFDSSVPVLRKLKERVKKGEISTDEAANFLIHYVSFWDDGRFVFTEKPVSVEAIGSADTLNVMMEFSKEVDETPPNVQKLLKENAYMTLAPSIEDQITLDPLEWKILVEFIKGKTIRDVIFSVCPSFGEGVKKVERLLEIQAIQVSEKPQSQETEASVEERVDVSTVVVPPEKIEQVREILTATMGPMGEFLIDETLEDLDISQLTPDVVPNFIDTLINKIPDSCLVEGESCKDRLREEFKRILTGGGDEA</sequence>
<comment type="caution">
    <text evidence="3">The sequence shown here is derived from an EMBL/GenBank/DDBJ whole genome shotgun (WGS) entry which is preliminary data.</text>
</comment>
<organism evidence="3 4">
    <name type="scientific">Phorcysia thermohydrogeniphila</name>
    <dbReference type="NCBI Taxonomy" id="936138"/>
    <lineage>
        <taxon>Bacteria</taxon>
        <taxon>Pseudomonadati</taxon>
        <taxon>Aquificota</taxon>
        <taxon>Aquificia</taxon>
        <taxon>Desulfurobacteriales</taxon>
        <taxon>Desulfurobacteriaceae</taxon>
        <taxon>Phorcysia</taxon>
    </lineage>
</organism>
<dbReference type="RefSeq" id="WP_132527415.1">
    <property type="nucleotide sequence ID" value="NZ_SMFV01000005.1"/>
</dbReference>
<dbReference type="InterPro" id="IPR025497">
    <property type="entry name" value="PatA-like_N"/>
</dbReference>
<protein>
    <submittedName>
        <fullName evidence="3">Uncharacterized protein DUF4388</fullName>
    </submittedName>
</protein>
<dbReference type="Proteomes" id="UP000295777">
    <property type="component" value="Unassembled WGS sequence"/>
</dbReference>
<dbReference type="Pfam" id="PF26309">
    <property type="entry name" value="DUF8082"/>
    <property type="match status" value="1"/>
</dbReference>